<reference evidence="1" key="1">
    <citation type="submission" date="2021-02" db="EMBL/GenBank/DDBJ databases">
        <authorList>
            <person name="Nowell W R."/>
        </authorList>
    </citation>
    <scope>NUCLEOTIDE SEQUENCE</scope>
</reference>
<dbReference type="EMBL" id="CAJNOQ010007202">
    <property type="protein sequence ID" value="CAF1160972.1"/>
    <property type="molecule type" value="Genomic_DNA"/>
</dbReference>
<dbReference type="OrthoDB" id="9996331at2759"/>
<dbReference type="InterPro" id="IPR036397">
    <property type="entry name" value="RNaseH_sf"/>
</dbReference>
<dbReference type="Gene3D" id="3.30.420.10">
    <property type="entry name" value="Ribonuclease H-like superfamily/Ribonuclease H"/>
    <property type="match status" value="1"/>
</dbReference>
<evidence type="ECO:0000313" key="2">
    <source>
        <dbReference type="EMBL" id="CAF3924601.1"/>
    </source>
</evidence>
<dbReference type="Proteomes" id="UP000681722">
    <property type="component" value="Unassembled WGS sequence"/>
</dbReference>
<accession>A0A814TG88</accession>
<dbReference type="AlphaFoldDB" id="A0A814TG88"/>
<name>A0A814TG88_9BILA</name>
<keyword evidence="3" id="KW-1185">Reference proteome</keyword>
<evidence type="ECO:0000313" key="3">
    <source>
        <dbReference type="Proteomes" id="UP000663829"/>
    </source>
</evidence>
<dbReference type="EMBL" id="CAJOBC010007203">
    <property type="protein sequence ID" value="CAF3924601.1"/>
    <property type="molecule type" value="Genomic_DNA"/>
</dbReference>
<protein>
    <submittedName>
        <fullName evidence="1">Uncharacterized protein</fullName>
    </submittedName>
</protein>
<sequence length="88" mass="10163">MVLDDAEARFFPLCQLLVDSPDCLSQDESNEIIPLLIQRRHPNSQQRLEQLVIDAWNQIPQSVIRGYIDHIRDVCYQVIATQGWESLG</sequence>
<organism evidence="1 3">
    <name type="scientific">Didymodactylos carnosus</name>
    <dbReference type="NCBI Taxonomy" id="1234261"/>
    <lineage>
        <taxon>Eukaryota</taxon>
        <taxon>Metazoa</taxon>
        <taxon>Spiralia</taxon>
        <taxon>Gnathifera</taxon>
        <taxon>Rotifera</taxon>
        <taxon>Eurotatoria</taxon>
        <taxon>Bdelloidea</taxon>
        <taxon>Philodinida</taxon>
        <taxon>Philodinidae</taxon>
        <taxon>Didymodactylos</taxon>
    </lineage>
</organism>
<dbReference type="Proteomes" id="UP000663829">
    <property type="component" value="Unassembled WGS sequence"/>
</dbReference>
<proteinExistence type="predicted"/>
<evidence type="ECO:0000313" key="1">
    <source>
        <dbReference type="EMBL" id="CAF1160972.1"/>
    </source>
</evidence>
<comment type="caution">
    <text evidence="1">The sequence shown here is derived from an EMBL/GenBank/DDBJ whole genome shotgun (WGS) entry which is preliminary data.</text>
</comment>
<dbReference type="GO" id="GO:0003676">
    <property type="term" value="F:nucleic acid binding"/>
    <property type="evidence" value="ECO:0007669"/>
    <property type="project" value="InterPro"/>
</dbReference>
<gene>
    <name evidence="1" type="ORF">GPM918_LOCUS21678</name>
    <name evidence="2" type="ORF">SRO942_LOCUS21677</name>
</gene>